<evidence type="ECO:0000313" key="23">
    <source>
        <dbReference type="Proteomes" id="UP000221011"/>
    </source>
</evidence>
<evidence type="ECO:0000256" key="10">
    <source>
        <dbReference type="ARBA" id="ARBA00023004"/>
    </source>
</evidence>
<comment type="catalytic activity">
    <reaction evidence="19">
        <text>cholesterol + NADH + O2 + H(+) = 7-dehydrocholesterol + NAD(+) + 2 H2O</text>
        <dbReference type="Rhea" id="RHEA:51644"/>
        <dbReference type="ChEBI" id="CHEBI:15377"/>
        <dbReference type="ChEBI" id="CHEBI:15378"/>
        <dbReference type="ChEBI" id="CHEBI:15379"/>
        <dbReference type="ChEBI" id="CHEBI:16113"/>
        <dbReference type="ChEBI" id="CHEBI:17759"/>
        <dbReference type="ChEBI" id="CHEBI:57540"/>
        <dbReference type="ChEBI" id="CHEBI:57945"/>
        <dbReference type="EC" id="1.14.19.21"/>
    </reaction>
    <physiologicalReaction direction="left-to-right" evidence="19">
        <dbReference type="Rhea" id="RHEA:51645"/>
    </physiologicalReaction>
</comment>
<dbReference type="Pfam" id="PF00355">
    <property type="entry name" value="Rieske"/>
    <property type="match status" value="1"/>
</dbReference>
<dbReference type="AlphaFoldDB" id="A0A291QEQ0"/>
<dbReference type="SUPFAM" id="SSF55961">
    <property type="entry name" value="Bet v1-like"/>
    <property type="match status" value="1"/>
</dbReference>
<dbReference type="EC" id="1.14.19.21" evidence="16"/>
<dbReference type="GO" id="GO:0016042">
    <property type="term" value="P:lipid catabolic process"/>
    <property type="evidence" value="ECO:0007669"/>
    <property type="project" value="UniProtKB-KW"/>
</dbReference>
<dbReference type="Gene3D" id="3.90.380.10">
    <property type="entry name" value="Naphthalene 1,2-dioxygenase Alpha Subunit, Chain A, domain 1"/>
    <property type="match status" value="1"/>
</dbReference>
<evidence type="ECO:0000256" key="5">
    <source>
        <dbReference type="ARBA" id="ARBA00022714"/>
    </source>
</evidence>
<dbReference type="SUPFAM" id="SSF50022">
    <property type="entry name" value="ISP domain"/>
    <property type="match status" value="1"/>
</dbReference>
<dbReference type="InterPro" id="IPR017941">
    <property type="entry name" value="Rieske_2Fe-2S"/>
</dbReference>
<evidence type="ECO:0000259" key="21">
    <source>
        <dbReference type="PROSITE" id="PS51296"/>
    </source>
</evidence>
<dbReference type="GO" id="GO:0170056">
    <property type="term" value="F:cholesterol 7-desaturase [NAD(P)H] activity"/>
    <property type="evidence" value="ECO:0007669"/>
    <property type="project" value="UniProtKB-EC"/>
</dbReference>
<dbReference type="GO" id="GO:0046872">
    <property type="term" value="F:metal ion binding"/>
    <property type="evidence" value="ECO:0007669"/>
    <property type="project" value="UniProtKB-KW"/>
</dbReference>
<dbReference type="PROSITE" id="PS51296">
    <property type="entry name" value="RIESKE"/>
    <property type="match status" value="1"/>
</dbReference>
<evidence type="ECO:0000256" key="9">
    <source>
        <dbReference type="ARBA" id="ARBA00023002"/>
    </source>
</evidence>
<keyword evidence="5" id="KW-0001">2Fe-2S</keyword>
<dbReference type="GO" id="GO:0008203">
    <property type="term" value="P:cholesterol metabolic process"/>
    <property type="evidence" value="ECO:0007669"/>
    <property type="project" value="InterPro"/>
</dbReference>
<reference evidence="22 23" key="1">
    <citation type="submission" date="2017-08" db="EMBL/GenBank/DDBJ databases">
        <title>Complete Genome Sequence of Streptomyces formicae KY5, the formicamycin producer.</title>
        <authorList>
            <person name="Holmes N.A."/>
            <person name="Devine R."/>
            <person name="Qin Z."/>
            <person name="Seipke R.F."/>
            <person name="Wilkinson B."/>
            <person name="Hutchings M.I."/>
        </authorList>
    </citation>
    <scope>NUCLEOTIDE SEQUENCE [LARGE SCALE GENOMIC DNA]</scope>
    <source>
        <strain evidence="22 23">KY5</strain>
    </source>
</reference>
<comment type="pathway">
    <text evidence="14">Steroid hormone biosynthesis; dafachronic acid biosynthesis.</text>
</comment>
<evidence type="ECO:0000256" key="17">
    <source>
        <dbReference type="ARBA" id="ARBA00030944"/>
    </source>
</evidence>
<evidence type="ECO:0000256" key="11">
    <source>
        <dbReference type="ARBA" id="ARBA00023014"/>
    </source>
</evidence>
<dbReference type="EMBL" id="CP022685">
    <property type="protein sequence ID" value="ATL29996.1"/>
    <property type="molecule type" value="Genomic_DNA"/>
</dbReference>
<proteinExistence type="inferred from homology"/>
<dbReference type="KEGG" id="sfk:KY5_4978"/>
<dbReference type="RefSeq" id="WP_159072596.1">
    <property type="nucleotide sequence ID" value="NZ_CP022685.1"/>
</dbReference>
<comment type="subunit">
    <text evidence="18">Homotrimer. The two-component system 3-ketosteroid-9-alpha-monooxygenase is composed of an oxygenase component KshA and a reductase component KshB.</text>
</comment>
<keyword evidence="12" id="KW-0472">Membrane</keyword>
<dbReference type="GO" id="GO:0051213">
    <property type="term" value="F:dioxygenase activity"/>
    <property type="evidence" value="ECO:0007669"/>
    <property type="project" value="UniProtKB-KW"/>
</dbReference>
<comment type="cofactor">
    <cofactor evidence="1">
        <name>Fe cation</name>
        <dbReference type="ChEBI" id="CHEBI:24875"/>
    </cofactor>
</comment>
<evidence type="ECO:0000256" key="19">
    <source>
        <dbReference type="ARBA" id="ARBA00047853"/>
    </source>
</evidence>
<keyword evidence="4" id="KW-0812">Transmembrane</keyword>
<protein>
    <recommendedName>
        <fullName evidence="16">cholesterol 7-desaturase</fullName>
        <ecNumber evidence="16">1.14.19.21</ecNumber>
    </recommendedName>
    <alternativeName>
        <fullName evidence="17">Rieske-type oxygenase</fullName>
    </alternativeName>
</protein>
<dbReference type="Pfam" id="PF19298">
    <property type="entry name" value="KshA_C"/>
    <property type="match status" value="1"/>
</dbReference>
<keyword evidence="23" id="KW-1185">Reference proteome</keyword>
<evidence type="ECO:0000256" key="18">
    <source>
        <dbReference type="ARBA" id="ARBA00046982"/>
    </source>
</evidence>
<gene>
    <name evidence="22" type="ORF">KY5_4978</name>
</gene>
<evidence type="ECO:0000256" key="3">
    <source>
        <dbReference type="ARBA" id="ARBA00004972"/>
    </source>
</evidence>
<keyword evidence="13" id="KW-0753">Steroid metabolism</keyword>
<name>A0A291QEQ0_9ACTN</name>
<dbReference type="GO" id="GO:0004497">
    <property type="term" value="F:monooxygenase activity"/>
    <property type="evidence" value="ECO:0007669"/>
    <property type="project" value="UniProtKB-ARBA"/>
</dbReference>
<evidence type="ECO:0000256" key="8">
    <source>
        <dbReference type="ARBA" id="ARBA00022989"/>
    </source>
</evidence>
<dbReference type="GO" id="GO:0051537">
    <property type="term" value="F:2 iron, 2 sulfur cluster binding"/>
    <property type="evidence" value="ECO:0007669"/>
    <property type="project" value="UniProtKB-KW"/>
</dbReference>
<keyword evidence="8" id="KW-1133">Transmembrane helix</keyword>
<evidence type="ECO:0000256" key="16">
    <source>
        <dbReference type="ARBA" id="ARBA00026095"/>
    </source>
</evidence>
<evidence type="ECO:0000256" key="1">
    <source>
        <dbReference type="ARBA" id="ARBA00001962"/>
    </source>
</evidence>
<evidence type="ECO:0000313" key="22">
    <source>
        <dbReference type="EMBL" id="ATL29996.1"/>
    </source>
</evidence>
<comment type="catalytic activity">
    <reaction evidence="20">
        <text>cholesterol + NADPH + O2 + H(+) = 7-dehydrocholesterol + NADP(+) + 2 H2O</text>
        <dbReference type="Rhea" id="RHEA:45024"/>
        <dbReference type="ChEBI" id="CHEBI:15377"/>
        <dbReference type="ChEBI" id="CHEBI:15378"/>
        <dbReference type="ChEBI" id="CHEBI:15379"/>
        <dbReference type="ChEBI" id="CHEBI:16113"/>
        <dbReference type="ChEBI" id="CHEBI:17759"/>
        <dbReference type="ChEBI" id="CHEBI:57783"/>
        <dbReference type="ChEBI" id="CHEBI:58349"/>
        <dbReference type="EC" id="1.14.19.21"/>
    </reaction>
    <physiologicalReaction direction="left-to-right" evidence="20">
        <dbReference type="Rhea" id="RHEA:45025"/>
    </physiologicalReaction>
</comment>
<organism evidence="22 23">
    <name type="scientific">Streptomyces formicae</name>
    <dbReference type="NCBI Taxonomy" id="1616117"/>
    <lineage>
        <taxon>Bacteria</taxon>
        <taxon>Bacillati</taxon>
        <taxon>Actinomycetota</taxon>
        <taxon>Actinomycetes</taxon>
        <taxon>Kitasatosporales</taxon>
        <taxon>Streptomycetaceae</taxon>
        <taxon>Streptomyces</taxon>
    </lineage>
</organism>
<comment type="similarity">
    <text evidence="15">Belongs to the cholesterol 7-desaturase family.</text>
</comment>
<keyword evidence="6" id="KW-0479">Metal-binding</keyword>
<comment type="pathway">
    <text evidence="3">Hormone biosynthesis.</text>
</comment>
<dbReference type="InterPro" id="IPR036922">
    <property type="entry name" value="Rieske_2Fe-2S_sf"/>
</dbReference>
<keyword evidence="7" id="KW-0442">Lipid degradation</keyword>
<evidence type="ECO:0000256" key="7">
    <source>
        <dbReference type="ARBA" id="ARBA00022963"/>
    </source>
</evidence>
<keyword evidence="11" id="KW-0411">Iron-sulfur</keyword>
<dbReference type="Proteomes" id="UP000221011">
    <property type="component" value="Chromosome"/>
</dbReference>
<sequence length="317" mass="35284">MTMQRHTYPWGWYPVAFSRDVPSGKVITSKLADSEVVVYRTADGQAHVILPTCPHLGAHLGGGHVEGQLIVCPFHAFGFAPDGTCARTGYNTTPPHNARVGTFPTQEANGFVFAWYHEAATAPAWRIEQVDLKGFGYGYRNQNTFRGNQIDLLENGVDLGHFQVVHANQAKIVNGHPIEDDFRYVIDLELTGFYRNIPTYVRAEMYGLGYAVVSLKMPKFAVSAYEIIGYTPEGSGLITLRRTTVTRCGSAPGNPAGRHILRVVSTLVGYVVMRLSTVQGNNDIRIWDRRVFIERPKLAQGDGPIMPARKWAEKFHH</sequence>
<evidence type="ECO:0000256" key="14">
    <source>
        <dbReference type="ARBA" id="ARBA00025712"/>
    </source>
</evidence>
<keyword evidence="13" id="KW-0443">Lipid metabolism</keyword>
<feature type="domain" description="Rieske" evidence="21">
    <location>
        <begin position="12"/>
        <end position="114"/>
    </location>
</feature>
<dbReference type="Gene3D" id="2.102.10.10">
    <property type="entry name" value="Rieske [2Fe-2S] iron-sulphur domain"/>
    <property type="match status" value="1"/>
</dbReference>
<dbReference type="InterPro" id="IPR045605">
    <property type="entry name" value="KshA-like_C"/>
</dbReference>
<evidence type="ECO:0000256" key="4">
    <source>
        <dbReference type="ARBA" id="ARBA00022692"/>
    </source>
</evidence>
<dbReference type="InterPro" id="IPR050584">
    <property type="entry name" value="Cholesterol_7-desaturase"/>
</dbReference>
<evidence type="ECO:0000256" key="2">
    <source>
        <dbReference type="ARBA" id="ARBA00004370"/>
    </source>
</evidence>
<keyword evidence="22" id="KW-0223">Dioxygenase</keyword>
<evidence type="ECO:0000256" key="6">
    <source>
        <dbReference type="ARBA" id="ARBA00022723"/>
    </source>
</evidence>
<dbReference type="PANTHER" id="PTHR21266">
    <property type="entry name" value="IRON-SULFUR DOMAIN CONTAINING PROTEIN"/>
    <property type="match status" value="1"/>
</dbReference>
<dbReference type="GO" id="GO:0016020">
    <property type="term" value="C:membrane"/>
    <property type="evidence" value="ECO:0007669"/>
    <property type="project" value="UniProtKB-SubCell"/>
</dbReference>
<evidence type="ECO:0000256" key="15">
    <source>
        <dbReference type="ARBA" id="ARBA00025729"/>
    </source>
</evidence>
<accession>A0A291QEQ0</accession>
<dbReference type="PANTHER" id="PTHR21266:SF32">
    <property type="entry name" value="CHOLESTEROL 7-DESATURASE NVD"/>
    <property type="match status" value="1"/>
</dbReference>
<evidence type="ECO:0000256" key="13">
    <source>
        <dbReference type="ARBA" id="ARBA00023221"/>
    </source>
</evidence>
<comment type="subcellular location">
    <subcellularLocation>
        <location evidence="2">Membrane</location>
    </subcellularLocation>
</comment>
<evidence type="ECO:0000256" key="20">
    <source>
        <dbReference type="ARBA" id="ARBA00049548"/>
    </source>
</evidence>
<evidence type="ECO:0000256" key="12">
    <source>
        <dbReference type="ARBA" id="ARBA00023136"/>
    </source>
</evidence>
<keyword evidence="10" id="KW-0408">Iron</keyword>
<dbReference type="GO" id="GO:0005737">
    <property type="term" value="C:cytoplasm"/>
    <property type="evidence" value="ECO:0007669"/>
    <property type="project" value="TreeGrafter"/>
</dbReference>
<dbReference type="CDD" id="cd03469">
    <property type="entry name" value="Rieske_RO_Alpha_N"/>
    <property type="match status" value="1"/>
</dbReference>
<keyword evidence="9" id="KW-0560">Oxidoreductase</keyword>